<dbReference type="CDD" id="cd03786">
    <property type="entry name" value="GTB_UDP-GlcNAc_2-Epimerase"/>
    <property type="match status" value="1"/>
</dbReference>
<dbReference type="PANTHER" id="PTHR43174:SF1">
    <property type="entry name" value="UDP-N-ACETYLGLUCOSAMINE 2-EPIMERASE"/>
    <property type="match status" value="1"/>
</dbReference>
<dbReference type="InterPro" id="IPR029767">
    <property type="entry name" value="WecB-like"/>
</dbReference>
<dbReference type="Proteomes" id="UP000095552">
    <property type="component" value="Unassembled WGS sequence"/>
</dbReference>
<reference evidence="3 4" key="1">
    <citation type="submission" date="2016-08" db="EMBL/GenBank/DDBJ databases">
        <title>Draft genome of Fabibacter sp. strain SK-8.</title>
        <authorList>
            <person name="Wong S.-K."/>
            <person name="Hamasaki K."/>
            <person name="Yoshizawa S."/>
        </authorList>
    </citation>
    <scope>NUCLEOTIDE SEQUENCE [LARGE SCALE GENOMIC DNA]</scope>
    <source>
        <strain evidence="3 4">SK-8</strain>
    </source>
</reference>
<feature type="domain" description="UDP-N-acetylglucosamine 2-epimerase" evidence="2">
    <location>
        <begin position="31"/>
        <end position="379"/>
    </location>
</feature>
<dbReference type="OrthoDB" id="9803238at2"/>
<gene>
    <name evidence="3" type="ORF">BFP71_07595</name>
</gene>
<name>A0A1E5T3K3_9BACT</name>
<evidence type="ECO:0000313" key="4">
    <source>
        <dbReference type="Proteomes" id="UP000095552"/>
    </source>
</evidence>
<proteinExistence type="inferred from homology"/>
<dbReference type="Pfam" id="PF02350">
    <property type="entry name" value="Epimerase_2"/>
    <property type="match status" value="1"/>
</dbReference>
<dbReference type="Gene3D" id="3.40.50.2000">
    <property type="entry name" value="Glycogen Phosphorylase B"/>
    <property type="match status" value="2"/>
</dbReference>
<dbReference type="NCBIfam" id="TIGR00236">
    <property type="entry name" value="wecB"/>
    <property type="match status" value="1"/>
</dbReference>
<comment type="caution">
    <text evidence="3">The sequence shown here is derived from an EMBL/GenBank/DDBJ whole genome shotgun (WGS) entry which is preliminary data.</text>
</comment>
<dbReference type="EMBL" id="MDGQ01000004">
    <property type="protein sequence ID" value="OEK05965.1"/>
    <property type="molecule type" value="Genomic_DNA"/>
</dbReference>
<accession>A0A1E5T3K3</accession>
<dbReference type="InterPro" id="IPR003331">
    <property type="entry name" value="UDP_GlcNAc_Epimerase_2_dom"/>
</dbReference>
<evidence type="ECO:0000256" key="1">
    <source>
        <dbReference type="RuleBase" id="RU003513"/>
    </source>
</evidence>
<keyword evidence="1" id="KW-0413">Isomerase</keyword>
<dbReference type="PANTHER" id="PTHR43174">
    <property type="entry name" value="UDP-N-ACETYLGLUCOSAMINE 2-EPIMERASE"/>
    <property type="match status" value="1"/>
</dbReference>
<organism evidence="3 4">
    <name type="scientific">Roseivirga misakiensis</name>
    <dbReference type="NCBI Taxonomy" id="1563681"/>
    <lineage>
        <taxon>Bacteria</taxon>
        <taxon>Pseudomonadati</taxon>
        <taxon>Bacteroidota</taxon>
        <taxon>Cytophagia</taxon>
        <taxon>Cytophagales</taxon>
        <taxon>Roseivirgaceae</taxon>
        <taxon>Roseivirga</taxon>
    </lineage>
</organism>
<dbReference type="SUPFAM" id="SSF53756">
    <property type="entry name" value="UDP-Glycosyltransferase/glycogen phosphorylase"/>
    <property type="match status" value="1"/>
</dbReference>
<dbReference type="STRING" id="1563681.BFP71_07595"/>
<evidence type="ECO:0000313" key="3">
    <source>
        <dbReference type="EMBL" id="OEK05965.1"/>
    </source>
</evidence>
<dbReference type="AlphaFoldDB" id="A0A1E5T3K3"/>
<evidence type="ECO:0000259" key="2">
    <source>
        <dbReference type="Pfam" id="PF02350"/>
    </source>
</evidence>
<dbReference type="RefSeq" id="WP_069834884.1">
    <property type="nucleotide sequence ID" value="NZ_MDGQ01000004.1"/>
</dbReference>
<protein>
    <submittedName>
        <fullName evidence="3">UDP-N-acetylglucosamine 2-epimerase</fullName>
    </submittedName>
</protein>
<sequence>MKVLSVVGARPNFMKVAPFIHEIQRHNEANEKLVDHILVHTGQHYDPLMSDIFFERLGIPRPDHNLNIGSGGHGVQLGQTMIAFDELLQEVKPDWVVVIGDVNATLSCSVIAKRHQIKVCHIESGLRSFDKRMPEEINRMVTDSISDLLLTPDTISSDNLRREGKPEESIKFVGNIMIDTLVKNVEQAKLLNTQEIIEANRFKNLSVVQSAIEENNFGLMTMHRPSNVDDRNVLLSIVETLENKICPKLSIVLPLHPRTEKQLKTFGLWERFTQISGLVLLNPIGYLELLKLNTEAKLFLSDSGGIQEECTYLGTPCITLRDSTERPVTLKEHGGVSVLVGNNMELVEKYFNDFLTKDRQPQKPALWDGNTAKRCLEAILSFQD</sequence>
<comment type="similarity">
    <text evidence="1">Belongs to the UDP-N-acetylglucosamine 2-epimerase family.</text>
</comment>
<dbReference type="GO" id="GO:0016853">
    <property type="term" value="F:isomerase activity"/>
    <property type="evidence" value="ECO:0007669"/>
    <property type="project" value="UniProtKB-KW"/>
</dbReference>
<keyword evidence="4" id="KW-1185">Reference proteome</keyword>